<dbReference type="OrthoDB" id="6343606at2759"/>
<dbReference type="EMBL" id="VIIS01001465">
    <property type="protein sequence ID" value="KAF0297835.1"/>
    <property type="molecule type" value="Genomic_DNA"/>
</dbReference>
<feature type="repeat" description="ANK" evidence="3">
    <location>
        <begin position="100"/>
        <end position="132"/>
    </location>
</feature>
<feature type="repeat" description="ANK" evidence="3">
    <location>
        <begin position="1"/>
        <end position="31"/>
    </location>
</feature>
<name>A0A6A4VUN4_AMPAM</name>
<dbReference type="SMART" id="SM00248">
    <property type="entry name" value="ANK"/>
    <property type="match status" value="6"/>
</dbReference>
<dbReference type="InterPro" id="IPR050889">
    <property type="entry name" value="Dendritic_Spine_Reg/Scaffold"/>
</dbReference>
<dbReference type="PANTHER" id="PTHR24166:SF48">
    <property type="entry name" value="PROTEIN VAPYRIN"/>
    <property type="match status" value="1"/>
</dbReference>
<feature type="repeat" description="ANK" evidence="3">
    <location>
        <begin position="67"/>
        <end position="99"/>
    </location>
</feature>
<dbReference type="Proteomes" id="UP000440578">
    <property type="component" value="Unassembled WGS sequence"/>
</dbReference>
<keyword evidence="2 3" id="KW-0040">ANK repeat</keyword>
<dbReference type="Gene3D" id="1.25.40.20">
    <property type="entry name" value="Ankyrin repeat-containing domain"/>
    <property type="match status" value="2"/>
</dbReference>
<gene>
    <name evidence="4" type="primary">ANK3_1</name>
    <name evidence="4" type="ORF">FJT64_000504</name>
</gene>
<dbReference type="Pfam" id="PF00023">
    <property type="entry name" value="Ank"/>
    <property type="match status" value="1"/>
</dbReference>
<organism evidence="4 5">
    <name type="scientific">Amphibalanus amphitrite</name>
    <name type="common">Striped barnacle</name>
    <name type="synonym">Balanus amphitrite</name>
    <dbReference type="NCBI Taxonomy" id="1232801"/>
    <lineage>
        <taxon>Eukaryota</taxon>
        <taxon>Metazoa</taxon>
        <taxon>Ecdysozoa</taxon>
        <taxon>Arthropoda</taxon>
        <taxon>Crustacea</taxon>
        <taxon>Multicrustacea</taxon>
        <taxon>Cirripedia</taxon>
        <taxon>Thoracica</taxon>
        <taxon>Thoracicalcarea</taxon>
        <taxon>Balanomorpha</taxon>
        <taxon>Balanoidea</taxon>
        <taxon>Balanidae</taxon>
        <taxon>Amphibalaninae</taxon>
        <taxon>Amphibalanus</taxon>
    </lineage>
</organism>
<proteinExistence type="predicted"/>
<evidence type="ECO:0000313" key="4">
    <source>
        <dbReference type="EMBL" id="KAF0297835.1"/>
    </source>
</evidence>
<comment type="caution">
    <text evidence="4">The sequence shown here is derived from an EMBL/GenBank/DDBJ whole genome shotgun (WGS) entry which is preliminary data.</text>
</comment>
<keyword evidence="1" id="KW-0677">Repeat</keyword>
<dbReference type="SUPFAM" id="SSF48403">
    <property type="entry name" value="Ankyrin repeat"/>
    <property type="match status" value="1"/>
</dbReference>
<dbReference type="AlphaFoldDB" id="A0A6A4VUN4"/>
<reference evidence="4 5" key="1">
    <citation type="submission" date="2019-07" db="EMBL/GenBank/DDBJ databases">
        <title>Draft genome assembly of a fouling barnacle, Amphibalanus amphitrite (Darwin, 1854): The first reference genome for Thecostraca.</title>
        <authorList>
            <person name="Kim W."/>
        </authorList>
    </citation>
    <scope>NUCLEOTIDE SEQUENCE [LARGE SCALE GENOMIC DNA]</scope>
    <source>
        <strain evidence="4">SNU_AA5</strain>
        <tissue evidence="4">Soma without cirri and trophi</tissue>
    </source>
</reference>
<evidence type="ECO:0000256" key="1">
    <source>
        <dbReference type="ARBA" id="ARBA00022737"/>
    </source>
</evidence>
<dbReference type="PANTHER" id="PTHR24166">
    <property type="entry name" value="ROLLING PEBBLES, ISOFORM B"/>
    <property type="match status" value="1"/>
</dbReference>
<evidence type="ECO:0000256" key="3">
    <source>
        <dbReference type="PROSITE-ProRule" id="PRU00023"/>
    </source>
</evidence>
<dbReference type="InterPro" id="IPR002110">
    <property type="entry name" value="Ankyrin_rpt"/>
</dbReference>
<keyword evidence="5" id="KW-1185">Reference proteome</keyword>
<dbReference type="Pfam" id="PF12796">
    <property type="entry name" value="Ank_2"/>
    <property type="match status" value="2"/>
</dbReference>
<sequence>MTVLHMAVLNGKEDMVKALLNKKADIYARAEDGNIPLFLATEVGALQVCRELLGSEAEQQVLYRKRSGDTVLHMAAHRRDLDLARLFIEHGAEVNAQNGDGQTALHVAAAEGDECMVKYLHSLEADAAILDSHDRTALHVAAEHGYTLVVETLADKFKASMLDRTKDGDTLLHIAARSGHPGAVVAAIKKGLPSEDAE</sequence>
<dbReference type="PROSITE" id="PS50297">
    <property type="entry name" value="ANK_REP_REGION"/>
    <property type="match status" value="3"/>
</dbReference>
<accession>A0A6A4VUN4</accession>
<evidence type="ECO:0000256" key="2">
    <source>
        <dbReference type="ARBA" id="ARBA00023043"/>
    </source>
</evidence>
<dbReference type="PROSITE" id="PS50088">
    <property type="entry name" value="ANK_REPEAT"/>
    <property type="match status" value="3"/>
</dbReference>
<dbReference type="InterPro" id="IPR036770">
    <property type="entry name" value="Ankyrin_rpt-contain_sf"/>
</dbReference>
<evidence type="ECO:0000313" key="5">
    <source>
        <dbReference type="Proteomes" id="UP000440578"/>
    </source>
</evidence>
<protein>
    <submittedName>
        <fullName evidence="4">Putative ankyrin repeat protein</fullName>
    </submittedName>
</protein>